<gene>
    <name evidence="4" type="ORF">B0J12DRAFT_646910</name>
</gene>
<evidence type="ECO:0000259" key="3">
    <source>
        <dbReference type="Pfam" id="PF00561"/>
    </source>
</evidence>
<dbReference type="Gene3D" id="3.40.50.1820">
    <property type="entry name" value="alpha/beta hydrolase"/>
    <property type="match status" value="1"/>
</dbReference>
<proteinExistence type="inferred from homology"/>
<accession>A0ABQ8GN63</accession>
<name>A0ABQ8GN63_9PEZI</name>
<comment type="caution">
    <text evidence="4">The sequence shown here is derived from an EMBL/GenBank/DDBJ whole genome shotgun (WGS) entry which is preliminary data.</text>
</comment>
<evidence type="ECO:0000256" key="2">
    <source>
        <dbReference type="ARBA" id="ARBA00038334"/>
    </source>
</evidence>
<dbReference type="PRINTS" id="PR00412">
    <property type="entry name" value="EPOXHYDRLASE"/>
</dbReference>
<dbReference type="Pfam" id="PF00561">
    <property type="entry name" value="Abhydrolase_1"/>
    <property type="match status" value="1"/>
</dbReference>
<feature type="domain" description="AB hydrolase-1" evidence="3">
    <location>
        <begin position="57"/>
        <end position="333"/>
    </location>
</feature>
<evidence type="ECO:0000313" key="5">
    <source>
        <dbReference type="Proteomes" id="UP000774617"/>
    </source>
</evidence>
<dbReference type="InterPro" id="IPR000639">
    <property type="entry name" value="Epox_hydrolase-like"/>
</dbReference>
<reference evidence="4 5" key="1">
    <citation type="journal article" date="2021" name="Nat. Commun.">
        <title>Genetic determinants of endophytism in the Arabidopsis root mycobiome.</title>
        <authorList>
            <person name="Mesny F."/>
            <person name="Miyauchi S."/>
            <person name="Thiergart T."/>
            <person name="Pickel B."/>
            <person name="Atanasova L."/>
            <person name="Karlsson M."/>
            <person name="Huettel B."/>
            <person name="Barry K.W."/>
            <person name="Haridas S."/>
            <person name="Chen C."/>
            <person name="Bauer D."/>
            <person name="Andreopoulos W."/>
            <person name="Pangilinan J."/>
            <person name="LaButti K."/>
            <person name="Riley R."/>
            <person name="Lipzen A."/>
            <person name="Clum A."/>
            <person name="Drula E."/>
            <person name="Henrissat B."/>
            <person name="Kohler A."/>
            <person name="Grigoriev I.V."/>
            <person name="Martin F.M."/>
            <person name="Hacquard S."/>
        </authorList>
    </citation>
    <scope>NUCLEOTIDE SEQUENCE [LARGE SCALE GENOMIC DNA]</scope>
    <source>
        <strain evidence="4 5">MPI-SDFR-AT-0080</strain>
    </source>
</reference>
<comment type="similarity">
    <text evidence="2">Belongs to the AB hydrolase superfamily. Epoxide hydrolase family.</text>
</comment>
<protein>
    <submittedName>
        <fullName evidence="4">Alpha/Beta hydrolase protein</fullName>
    </submittedName>
</protein>
<organism evidence="4 5">
    <name type="scientific">Macrophomina phaseolina</name>
    <dbReference type="NCBI Taxonomy" id="35725"/>
    <lineage>
        <taxon>Eukaryota</taxon>
        <taxon>Fungi</taxon>
        <taxon>Dikarya</taxon>
        <taxon>Ascomycota</taxon>
        <taxon>Pezizomycotina</taxon>
        <taxon>Dothideomycetes</taxon>
        <taxon>Dothideomycetes incertae sedis</taxon>
        <taxon>Botryosphaeriales</taxon>
        <taxon>Botryosphaeriaceae</taxon>
        <taxon>Macrophomina</taxon>
    </lineage>
</organism>
<dbReference type="Proteomes" id="UP000774617">
    <property type="component" value="Unassembled WGS sequence"/>
</dbReference>
<dbReference type="EMBL" id="JAGTJR010000004">
    <property type="protein sequence ID" value="KAH7061203.1"/>
    <property type="molecule type" value="Genomic_DNA"/>
</dbReference>
<dbReference type="InterPro" id="IPR029058">
    <property type="entry name" value="AB_hydrolase_fold"/>
</dbReference>
<dbReference type="GO" id="GO:0016787">
    <property type="term" value="F:hydrolase activity"/>
    <property type="evidence" value="ECO:0007669"/>
    <property type="project" value="UniProtKB-KW"/>
</dbReference>
<dbReference type="InterPro" id="IPR000073">
    <property type="entry name" value="AB_hydrolase_1"/>
</dbReference>
<keyword evidence="1 4" id="KW-0378">Hydrolase</keyword>
<evidence type="ECO:0000313" key="4">
    <source>
        <dbReference type="EMBL" id="KAH7061203.1"/>
    </source>
</evidence>
<evidence type="ECO:0000256" key="1">
    <source>
        <dbReference type="ARBA" id="ARBA00022801"/>
    </source>
</evidence>
<keyword evidence="5" id="KW-1185">Reference proteome</keyword>
<dbReference type="PANTHER" id="PTHR43329">
    <property type="entry name" value="EPOXIDE HYDROLASE"/>
    <property type="match status" value="1"/>
</dbReference>
<dbReference type="PRINTS" id="PR00111">
    <property type="entry name" value="ABHYDROLASE"/>
</dbReference>
<sequence>MPTRFFSAGRSSTKMASAVTKISPISDPRVSHQTTVLNGRTYHYILGVPKDGQFKETIVLVHGWPDLAFGWRYQIPALIGLGFRVVAPDMMGYGGTDAPRVPPESISLYGFKRAADDIEELARQLGAPKIVLGGHDWGGAVVYRVALWKPALVSHIFAISTPYSPPTKEYYSIEQLVAGPLPQFKYQLNLASGKPEESVKTKEDLKNLLVFITGGKGPNGELIFNPYDGIVLENLGKVPKGPLMSEEELDYYAEQYARQGLHGPCNWYRSRRVNFDEELELSGDGTIKAPVLFIATNRDAVLKPEMSAGMEKFIPNLSRAAVDTNHFGQWEKPAEINDIIKQWVEAVVFGGKSVL</sequence>
<dbReference type="SUPFAM" id="SSF53474">
    <property type="entry name" value="alpha/beta-Hydrolases"/>
    <property type="match status" value="1"/>
</dbReference>